<dbReference type="RefSeq" id="WP_220248783.1">
    <property type="nucleotide sequence ID" value="NZ_JAICCF010000001.1"/>
</dbReference>
<dbReference type="Gene3D" id="2.160.20.10">
    <property type="entry name" value="Single-stranded right-handed beta-helix, Pectin lyase-like"/>
    <property type="match status" value="1"/>
</dbReference>
<comment type="caution">
    <text evidence="1">The sequence shown here is derived from an EMBL/GenBank/DDBJ whole genome shotgun (WGS) entry which is preliminary data.</text>
</comment>
<protein>
    <submittedName>
        <fullName evidence="1">Right-handed parallel beta-helix repeat-containing protein</fullName>
    </submittedName>
</protein>
<dbReference type="InterPro" id="IPR012334">
    <property type="entry name" value="Pectin_lyas_fold"/>
</dbReference>
<proteinExistence type="predicted"/>
<evidence type="ECO:0000313" key="1">
    <source>
        <dbReference type="EMBL" id="MBW8683568.1"/>
    </source>
</evidence>
<dbReference type="PROSITE" id="PS51257">
    <property type="entry name" value="PROKAR_LIPOPROTEIN"/>
    <property type="match status" value="1"/>
</dbReference>
<gene>
    <name evidence="1" type="ORF">K1Y79_04410</name>
</gene>
<name>A0ABS7G7D3_9BACT</name>
<accession>A0ABS7G7D3</accession>
<reference evidence="1 2" key="1">
    <citation type="submission" date="2021-08" db="EMBL/GenBank/DDBJ databases">
        <title>The genome sequence of Chitinophaga sp. B61.</title>
        <authorList>
            <person name="Zhang X."/>
        </authorList>
    </citation>
    <scope>NUCLEOTIDE SEQUENCE [LARGE SCALE GENOMIC DNA]</scope>
    <source>
        <strain evidence="1 2">B61</strain>
    </source>
</reference>
<dbReference type="InterPro" id="IPR011050">
    <property type="entry name" value="Pectin_lyase_fold/virulence"/>
</dbReference>
<dbReference type="SUPFAM" id="SSF51126">
    <property type="entry name" value="Pectin lyase-like"/>
    <property type="match status" value="1"/>
</dbReference>
<keyword evidence="2" id="KW-1185">Reference proteome</keyword>
<dbReference type="SMART" id="SM00710">
    <property type="entry name" value="PbH1"/>
    <property type="match status" value="7"/>
</dbReference>
<evidence type="ECO:0000313" key="2">
    <source>
        <dbReference type="Proteomes" id="UP000812961"/>
    </source>
</evidence>
<dbReference type="InterPro" id="IPR006626">
    <property type="entry name" value="PbH1"/>
</dbReference>
<sequence>MKNLTFYAQSLIAATTLLFAISCKKEAIFDEKLNADKTVAVTATTGREFTLTPDVNGRLVIDNANKVYQPGDIINLKGTFKSIQVTNTSGSASAPIIIRNSAGTTVNIGNPAWNGGAYSVGFVLWNCHYIKFGGQSGTSSIVINGSKQAAKAAYYDLQIGNKSDNIEISNLTIQDGGNGIVAKTDPVKNDATTAYPNTTMQNLSIHDLVIKNTTNEAMYIGHTATYWDLTSNVPYYGAPSGFVAGRQYVQPIIWQNVKIYNNFIENIGLDGIQTSAIDQLEVYNNEVTNWAMQKNYAHNGGILIGGRTTNTNTHDNYVHDGWGELCQFYGSGANGSKHIFTNNLFRNGQLDGVSMRGSDNAIVTFTNNTIAYTTGNCLRINGHTGQTGLNLINGNALIAPLNGKGTIYPKHYIYLENNAKVTEGTGAYENKKFATSTAAGADIANYYYPLTGSLMGVAGYRKV</sequence>
<organism evidence="1 2">
    <name type="scientific">Chitinophaga rhizophila</name>
    <dbReference type="NCBI Taxonomy" id="2866212"/>
    <lineage>
        <taxon>Bacteria</taxon>
        <taxon>Pseudomonadati</taxon>
        <taxon>Bacteroidota</taxon>
        <taxon>Chitinophagia</taxon>
        <taxon>Chitinophagales</taxon>
        <taxon>Chitinophagaceae</taxon>
        <taxon>Chitinophaga</taxon>
    </lineage>
</organism>
<dbReference type="Proteomes" id="UP000812961">
    <property type="component" value="Unassembled WGS sequence"/>
</dbReference>
<dbReference type="EMBL" id="JAICCF010000001">
    <property type="protein sequence ID" value="MBW8683568.1"/>
    <property type="molecule type" value="Genomic_DNA"/>
</dbReference>